<proteinExistence type="predicted"/>
<dbReference type="eggNOG" id="COG4703">
    <property type="taxonomic scope" value="Bacteria"/>
</dbReference>
<dbReference type="GeneID" id="66962806"/>
<dbReference type="KEGG" id="wcb:AO080_10385"/>
<dbReference type="Proteomes" id="UP000193588">
    <property type="component" value="Unassembled WGS sequence"/>
</dbReference>
<evidence type="ECO:0000313" key="7">
    <source>
        <dbReference type="Proteomes" id="UP000032289"/>
    </source>
</evidence>
<evidence type="ECO:0000313" key="3">
    <source>
        <dbReference type="EMBL" id="KIU24728.1"/>
    </source>
</evidence>
<dbReference type="AlphaFoldDB" id="A0A0D1LPC7"/>
<dbReference type="Gene3D" id="3.30.720.20">
    <property type="entry name" value="Protein of unknown function DUF1797"/>
    <property type="match status" value="1"/>
</dbReference>
<reference evidence="1 9" key="3">
    <citation type="submission" date="2017-04" db="EMBL/GenBank/DDBJ databases">
        <title>Weissella cibaria strain m2 complete genome.</title>
        <authorList>
            <person name="Pan Q."/>
            <person name="Tan M."/>
            <person name="Yao F."/>
            <person name="Su S."/>
        </authorList>
    </citation>
    <scope>NUCLEOTIDE SEQUENCE [LARGE SCALE GENOMIC DNA]</scope>
    <source>
        <strain evidence="1 9">M2</strain>
    </source>
</reference>
<evidence type="ECO:0000313" key="2">
    <source>
        <dbReference type="EMBL" id="KIU20128.1"/>
    </source>
</evidence>
<reference evidence="5 10" key="4">
    <citation type="submission" date="2019-07" db="EMBL/GenBank/DDBJ databases">
        <title>Genome sequence of Weissella cibaria GK1.</title>
        <authorList>
            <person name="Choi H.-J."/>
        </authorList>
    </citation>
    <scope>NUCLEOTIDE SEQUENCE [LARGE SCALE GENOMIC DNA]</scope>
    <source>
        <strain evidence="5 10">GK1</strain>
    </source>
</reference>
<dbReference type="InterPro" id="IPR038073">
    <property type="entry name" value="YkuJ-like_sf"/>
</dbReference>
<evidence type="ECO:0000313" key="8">
    <source>
        <dbReference type="Proteomes" id="UP000193588"/>
    </source>
</evidence>
<dbReference type="Pfam" id="PF08796">
    <property type="entry name" value="DUF1797"/>
    <property type="match status" value="1"/>
</dbReference>
<dbReference type="EMBL" id="NDXJ01000021">
    <property type="protein sequence ID" value="OSP87984.1"/>
    <property type="molecule type" value="Genomic_DNA"/>
</dbReference>
<dbReference type="EMBL" id="CP020928">
    <property type="protein sequence ID" value="AWF95069.1"/>
    <property type="molecule type" value="Genomic_DNA"/>
</dbReference>
<dbReference type="EMBL" id="JWHT01000027">
    <property type="protein sequence ID" value="KIU24728.1"/>
    <property type="molecule type" value="Genomic_DNA"/>
</dbReference>
<accession>A0A0D1LPC7</accession>
<dbReference type="EMBL" id="VNHC01000002">
    <property type="protein sequence ID" value="TVV27004.1"/>
    <property type="molecule type" value="Genomic_DNA"/>
</dbReference>
<dbReference type="Proteomes" id="UP000320012">
    <property type="component" value="Unassembled WGS sequence"/>
</dbReference>
<gene>
    <name evidence="3" type="ORF">ab3b_01078</name>
    <name evidence="1" type="ORF">B6254_0648</name>
    <name evidence="4" type="ORF">B9D04_11235</name>
    <name evidence="5" type="ORF">FO435_03455</name>
    <name evidence="2" type="ORF">QX99_01421</name>
</gene>
<evidence type="ECO:0000313" key="5">
    <source>
        <dbReference type="EMBL" id="TVV27004.1"/>
    </source>
</evidence>
<reference evidence="4 8" key="2">
    <citation type="submission" date="2017-04" db="EMBL/GenBank/DDBJ databases">
        <title>The genome sequence of Weissella cibaria isolated from wild Drosophila.</title>
        <authorList>
            <person name="Ricks N.J."/>
            <person name="Carroll C."/>
            <person name="Walters A."/>
            <person name="Newell P.D."/>
            <person name="Chaston J.M."/>
        </authorList>
    </citation>
    <scope>NUCLEOTIDE SEQUENCE [LARGE SCALE GENOMIC DNA]</scope>
    <source>
        <strain evidence="4 8">DmW_103</strain>
    </source>
</reference>
<dbReference type="STRING" id="137591.AO080_10385"/>
<dbReference type="EMBL" id="JWHU01000024">
    <property type="protein sequence ID" value="KIU20128.1"/>
    <property type="molecule type" value="Genomic_DNA"/>
</dbReference>
<keyword evidence="6" id="KW-1185">Reference proteome</keyword>
<evidence type="ECO:0000313" key="10">
    <source>
        <dbReference type="Proteomes" id="UP000320012"/>
    </source>
</evidence>
<dbReference type="SUPFAM" id="SSF143567">
    <property type="entry name" value="YkuJ-like"/>
    <property type="match status" value="1"/>
</dbReference>
<evidence type="ECO:0000313" key="1">
    <source>
        <dbReference type="EMBL" id="AWF95069.1"/>
    </source>
</evidence>
<reference evidence="6 7" key="1">
    <citation type="journal article" date="2015" name="Microbiology (Mosc.)">
        <title>Genomics of the Weissella cibaria species with an examination of its metabolic traits.</title>
        <authorList>
            <person name="Lynch K.M."/>
            <person name="Lucid A."/>
            <person name="Arendt E.K."/>
            <person name="Sleator R.D."/>
            <person name="Lucey B."/>
            <person name="Coffey A."/>
        </authorList>
    </citation>
    <scope>NUCLEOTIDE SEQUENCE [LARGE SCALE GENOMIC DNA]</scope>
    <source>
        <strain evidence="3 7">AB3b</strain>
        <strain evidence="2 6">MG1</strain>
    </source>
</reference>
<evidence type="ECO:0000313" key="6">
    <source>
        <dbReference type="Proteomes" id="UP000032287"/>
    </source>
</evidence>
<name>A0A0D1LPC7_9LACO</name>
<sequence>MSRESDLVQIAQRIRAMMVDDRDDVQTRHFDAFGVTVVTVMYDRPSQTFAVEGLRDNNRRFAFDDADLVAIDIYEALQDFKETF</sequence>
<dbReference type="PATRIC" id="fig|137591.24.peg.1056"/>
<dbReference type="OrthoDB" id="2361638at2"/>
<dbReference type="RefSeq" id="WP_010369896.1">
    <property type="nucleotide sequence ID" value="NZ_BJEF01000008.1"/>
</dbReference>
<dbReference type="Proteomes" id="UP000032289">
    <property type="component" value="Unassembled WGS sequence"/>
</dbReference>
<dbReference type="Proteomes" id="UP000032287">
    <property type="component" value="Unassembled WGS sequence"/>
</dbReference>
<protein>
    <submittedName>
        <fullName evidence="5">DUF1797 family protein</fullName>
    </submittedName>
</protein>
<organism evidence="2 6">
    <name type="scientific">Weissella cibaria</name>
    <dbReference type="NCBI Taxonomy" id="137591"/>
    <lineage>
        <taxon>Bacteria</taxon>
        <taxon>Bacillati</taxon>
        <taxon>Bacillota</taxon>
        <taxon>Bacilli</taxon>
        <taxon>Lactobacillales</taxon>
        <taxon>Lactobacillaceae</taxon>
        <taxon>Weissella</taxon>
    </lineage>
</organism>
<evidence type="ECO:0000313" key="4">
    <source>
        <dbReference type="EMBL" id="OSP87984.1"/>
    </source>
</evidence>
<evidence type="ECO:0000313" key="9">
    <source>
        <dbReference type="Proteomes" id="UP000244870"/>
    </source>
</evidence>
<dbReference type="Proteomes" id="UP000244870">
    <property type="component" value="Chromosome"/>
</dbReference>
<dbReference type="InterPro" id="IPR014904">
    <property type="entry name" value="YkuJ-like"/>
</dbReference>